<gene>
    <name evidence="7" type="ORF">BC670_0078</name>
</gene>
<dbReference type="EMBL" id="VFPJ01000001">
    <property type="protein sequence ID" value="TQM39298.1"/>
    <property type="molecule type" value="Genomic_DNA"/>
</dbReference>
<dbReference type="SUPFAM" id="SSF143011">
    <property type="entry name" value="RelE-like"/>
    <property type="match status" value="1"/>
</dbReference>
<dbReference type="GO" id="GO:0006401">
    <property type="term" value="P:RNA catabolic process"/>
    <property type="evidence" value="ECO:0007669"/>
    <property type="project" value="InterPro"/>
</dbReference>
<accession>A0A543FZP4</accession>
<dbReference type="RefSeq" id="WP_089081295.1">
    <property type="nucleotide sequence ID" value="NZ_VFPJ01000001.1"/>
</dbReference>
<dbReference type="PANTHER" id="PTHR38039">
    <property type="entry name" value="TOXIN YOEB"/>
    <property type="match status" value="1"/>
</dbReference>
<evidence type="ECO:0000256" key="1">
    <source>
        <dbReference type="ARBA" id="ARBA00008172"/>
    </source>
</evidence>
<dbReference type="GO" id="GO:0045892">
    <property type="term" value="P:negative regulation of DNA-templated transcription"/>
    <property type="evidence" value="ECO:0007669"/>
    <property type="project" value="TreeGrafter"/>
</dbReference>
<sequence>MEINYSDRALIDVEYWKKSGNKQVQKKINLLLEAIKIAPYHGIGKPEALKYNLAGFWSRRITHEDRLVYSITEENSIQIHSLRGHYI</sequence>
<keyword evidence="5" id="KW-0378">Hydrolase</keyword>
<dbReference type="InterPro" id="IPR035093">
    <property type="entry name" value="RelE/ParE_toxin_dom_sf"/>
</dbReference>
<evidence type="ECO:0000313" key="8">
    <source>
        <dbReference type="Proteomes" id="UP000320773"/>
    </source>
</evidence>
<dbReference type="GO" id="GO:0016787">
    <property type="term" value="F:hydrolase activity"/>
    <property type="evidence" value="ECO:0007669"/>
    <property type="project" value="UniProtKB-KW"/>
</dbReference>
<dbReference type="Gene3D" id="3.30.2310.20">
    <property type="entry name" value="RelE-like"/>
    <property type="match status" value="1"/>
</dbReference>
<comment type="caution">
    <text evidence="7">The sequence shown here is derived from an EMBL/GenBank/DDBJ whole genome shotgun (WGS) entry which is preliminary data.</text>
</comment>
<dbReference type="Pfam" id="PF06769">
    <property type="entry name" value="YoeB_toxin"/>
    <property type="match status" value="1"/>
</dbReference>
<evidence type="ECO:0000256" key="4">
    <source>
        <dbReference type="ARBA" id="ARBA00022759"/>
    </source>
</evidence>
<evidence type="ECO:0000256" key="6">
    <source>
        <dbReference type="ARBA" id="ARBA00030388"/>
    </source>
</evidence>
<evidence type="ECO:0000256" key="2">
    <source>
        <dbReference type="ARBA" id="ARBA00022649"/>
    </source>
</evidence>
<organism evidence="7 8">
    <name type="scientific">Flavobacterium branchiophilum</name>
    <dbReference type="NCBI Taxonomy" id="55197"/>
    <lineage>
        <taxon>Bacteria</taxon>
        <taxon>Pseudomonadati</taxon>
        <taxon>Bacteroidota</taxon>
        <taxon>Flavobacteriia</taxon>
        <taxon>Flavobacteriales</taxon>
        <taxon>Flavobacteriaceae</taxon>
        <taxon>Flavobacterium</taxon>
    </lineage>
</organism>
<dbReference type="NCBIfam" id="TIGR02116">
    <property type="entry name" value="toxin_Txe_YoeB"/>
    <property type="match status" value="1"/>
</dbReference>
<dbReference type="GO" id="GO:0004519">
    <property type="term" value="F:endonuclease activity"/>
    <property type="evidence" value="ECO:0007669"/>
    <property type="project" value="UniProtKB-KW"/>
</dbReference>
<proteinExistence type="inferred from homology"/>
<dbReference type="Proteomes" id="UP000320773">
    <property type="component" value="Unassembled WGS sequence"/>
</dbReference>
<dbReference type="PANTHER" id="PTHR38039:SF1">
    <property type="entry name" value="TOXIN YOEB"/>
    <property type="match status" value="1"/>
</dbReference>
<comment type="similarity">
    <text evidence="1">Belongs to the YoeB family.</text>
</comment>
<protein>
    <recommendedName>
        <fullName evidence="6">Putative mRNA interferase YoeB</fullName>
    </recommendedName>
</protein>
<keyword evidence="3" id="KW-0540">Nuclease</keyword>
<keyword evidence="4" id="KW-0255">Endonuclease</keyword>
<dbReference type="InterPro" id="IPR009614">
    <property type="entry name" value="YoeB_toxin"/>
</dbReference>
<keyword evidence="2" id="KW-1277">Toxin-antitoxin system</keyword>
<reference evidence="7 8" key="1">
    <citation type="submission" date="2019-06" db="EMBL/GenBank/DDBJ databases">
        <title>Genomic Encyclopedia of Archaeal and Bacterial Type Strains, Phase II (KMG-II): from individual species to whole genera.</title>
        <authorList>
            <person name="Goeker M."/>
        </authorList>
    </citation>
    <scope>NUCLEOTIDE SEQUENCE [LARGE SCALE GENOMIC DNA]</scope>
    <source>
        <strain evidence="7 8">DSM 24789</strain>
    </source>
</reference>
<evidence type="ECO:0000256" key="5">
    <source>
        <dbReference type="ARBA" id="ARBA00022801"/>
    </source>
</evidence>
<name>A0A543FZP4_9FLAO</name>
<evidence type="ECO:0000313" key="7">
    <source>
        <dbReference type="EMBL" id="TQM39298.1"/>
    </source>
</evidence>
<dbReference type="AlphaFoldDB" id="A0A543FZP4"/>
<evidence type="ECO:0000256" key="3">
    <source>
        <dbReference type="ARBA" id="ARBA00022722"/>
    </source>
</evidence>